<keyword evidence="3" id="KW-0809">Transit peptide</keyword>
<dbReference type="PANTHER" id="PTHR12810:SF0">
    <property type="entry name" value="SMALL RIBOSOMAL SUBUNIT PROTEIN MS29"/>
    <property type="match status" value="1"/>
</dbReference>
<reference evidence="8" key="1">
    <citation type="submission" date="2016-03" db="EMBL/GenBank/DDBJ databases">
        <title>Mechanisms controlling the formation of the plant cell surface in tip-growing cells are functionally conserved among land plants.</title>
        <authorList>
            <person name="Honkanen S."/>
            <person name="Jones V.A."/>
            <person name="Morieri G."/>
            <person name="Champion C."/>
            <person name="Hetherington A.J."/>
            <person name="Kelly S."/>
            <person name="Saint-Marcoux D."/>
            <person name="Proust H."/>
            <person name="Prescott H."/>
            <person name="Dolan L."/>
        </authorList>
    </citation>
    <scope>NUCLEOTIDE SEQUENCE [LARGE SCALE GENOMIC DNA]</scope>
    <source>
        <tissue evidence="8">Whole gametophyte</tissue>
    </source>
</reference>
<dbReference type="GO" id="GO:0005763">
    <property type="term" value="C:mitochondrial small ribosomal subunit"/>
    <property type="evidence" value="ECO:0007669"/>
    <property type="project" value="TreeGrafter"/>
</dbReference>
<dbReference type="PANTHER" id="PTHR12810">
    <property type="entry name" value="MITOCHONDRIAL 28S RIBOSOMAL PROTEIN S29"/>
    <property type="match status" value="1"/>
</dbReference>
<evidence type="ECO:0000256" key="6">
    <source>
        <dbReference type="ARBA" id="ARBA00023274"/>
    </source>
</evidence>
<sequence length="265" mass="29346">MATTSRQLQRGFVKACTALGPACLSTLVARVDEIVSRESVVRRISSTGLSEASSTAPALDSVLESRQACKIEKRRTNYSECNSSRTIKFEESRDEEIREAAPSFQHEILKANGFFGVTSQGLSSPRGLRFMSADASEHEAIVPEDENSALKFLDKADQPVASEEPEQDSLYTSAEGPTQFSAADVNRFFTLSSEDVDIYFGEGLPPGLLKEFEETRERSFLIRGRVLELFDRFKRCHADTVHAKDEGGRVRSAGEHENTVPCVIR</sequence>
<accession>A0A176VLK6</accession>
<name>A0A176VLK6_MARPO</name>
<evidence type="ECO:0000256" key="2">
    <source>
        <dbReference type="ARBA" id="ARBA00009863"/>
    </source>
</evidence>
<evidence type="ECO:0000313" key="8">
    <source>
        <dbReference type="EMBL" id="OAE20646.1"/>
    </source>
</evidence>
<keyword evidence="6" id="KW-0687">Ribonucleoprotein</keyword>
<gene>
    <name evidence="8" type="ORF">AXG93_154s1200</name>
</gene>
<evidence type="ECO:0000256" key="7">
    <source>
        <dbReference type="ARBA" id="ARBA00035140"/>
    </source>
</evidence>
<evidence type="ECO:0000256" key="3">
    <source>
        <dbReference type="ARBA" id="ARBA00022946"/>
    </source>
</evidence>
<protein>
    <recommendedName>
        <fullName evidence="7">Small ribosomal subunit protein mS29</fullName>
    </recommendedName>
</protein>
<keyword evidence="9" id="KW-1185">Reference proteome</keyword>
<evidence type="ECO:0000256" key="5">
    <source>
        <dbReference type="ARBA" id="ARBA00023128"/>
    </source>
</evidence>
<keyword evidence="5" id="KW-0496">Mitochondrion</keyword>
<evidence type="ECO:0000256" key="1">
    <source>
        <dbReference type="ARBA" id="ARBA00004173"/>
    </source>
</evidence>
<dbReference type="AlphaFoldDB" id="A0A176VLK6"/>
<dbReference type="EMBL" id="LVLJ01003591">
    <property type="protein sequence ID" value="OAE20646.1"/>
    <property type="molecule type" value="Genomic_DNA"/>
</dbReference>
<comment type="subcellular location">
    <subcellularLocation>
        <location evidence="1">Mitochondrion</location>
    </subcellularLocation>
</comment>
<dbReference type="Proteomes" id="UP000077202">
    <property type="component" value="Unassembled WGS sequence"/>
</dbReference>
<comment type="similarity">
    <text evidence="2">Belongs to the mitochondrion-specific ribosomal protein mS29 family.</text>
</comment>
<proteinExistence type="inferred from homology"/>
<evidence type="ECO:0000313" key="9">
    <source>
        <dbReference type="Proteomes" id="UP000077202"/>
    </source>
</evidence>
<keyword evidence="4" id="KW-0689">Ribosomal protein</keyword>
<dbReference type="InterPro" id="IPR019368">
    <property type="entry name" value="Ribosomal_mS29"/>
</dbReference>
<dbReference type="GO" id="GO:0003735">
    <property type="term" value="F:structural constituent of ribosome"/>
    <property type="evidence" value="ECO:0007669"/>
    <property type="project" value="TreeGrafter"/>
</dbReference>
<organism evidence="8 9">
    <name type="scientific">Marchantia polymorpha subsp. ruderalis</name>
    <dbReference type="NCBI Taxonomy" id="1480154"/>
    <lineage>
        <taxon>Eukaryota</taxon>
        <taxon>Viridiplantae</taxon>
        <taxon>Streptophyta</taxon>
        <taxon>Embryophyta</taxon>
        <taxon>Marchantiophyta</taxon>
        <taxon>Marchantiopsida</taxon>
        <taxon>Marchantiidae</taxon>
        <taxon>Marchantiales</taxon>
        <taxon>Marchantiaceae</taxon>
        <taxon>Marchantia</taxon>
    </lineage>
</organism>
<evidence type="ECO:0000256" key="4">
    <source>
        <dbReference type="ARBA" id="ARBA00022980"/>
    </source>
</evidence>
<comment type="caution">
    <text evidence="8">The sequence shown here is derived from an EMBL/GenBank/DDBJ whole genome shotgun (WGS) entry which is preliminary data.</text>
</comment>